<evidence type="ECO:0000256" key="1">
    <source>
        <dbReference type="SAM" id="MobiDB-lite"/>
    </source>
</evidence>
<evidence type="ECO:0000313" key="3">
    <source>
        <dbReference type="Proteomes" id="UP001498476"/>
    </source>
</evidence>
<proteinExistence type="predicted"/>
<organism evidence="2 3">
    <name type="scientific">Neonectria punicea</name>
    <dbReference type="NCBI Taxonomy" id="979145"/>
    <lineage>
        <taxon>Eukaryota</taxon>
        <taxon>Fungi</taxon>
        <taxon>Dikarya</taxon>
        <taxon>Ascomycota</taxon>
        <taxon>Pezizomycotina</taxon>
        <taxon>Sordariomycetes</taxon>
        <taxon>Hypocreomycetidae</taxon>
        <taxon>Hypocreales</taxon>
        <taxon>Nectriaceae</taxon>
        <taxon>Neonectria</taxon>
    </lineage>
</organism>
<evidence type="ECO:0008006" key="4">
    <source>
        <dbReference type="Google" id="ProtNLM"/>
    </source>
</evidence>
<gene>
    <name evidence="2" type="ORF">QQX98_004722</name>
</gene>
<evidence type="ECO:0000313" key="2">
    <source>
        <dbReference type="EMBL" id="KAK7417288.1"/>
    </source>
</evidence>
<sequence>MLLRKAAKDPPGFQLTYQASYTFLRLERFFIQPDILDHADLYYSSPSGHNSRCTDLGRRKTRSSRLGVYLRWTIPRPYRYGTTAKSSPKQPATEPLSSSSTAAAETEPGKETPILDSSAPSFSIPPVQAWVVESDRKFLLDDLGEDVDLQVDVSPFVDASERAEVVIDDQAEVSIGSKTDATPTSCDNFEYEEGQYLDKAKASYYVIGWHAKANADLLYQDTSPGNASTRSKVFDAHNMNMVPSSLIPTLSKWLGKEDSTRLICHGTMYEVNWDRKNLPKHVPANDCCKFLMDKPPIAVGMTPMDAPLAYVHAHMDFDLDPLRDLESSLDEIQKLLQARDDSVESQREAAELLMTWNYDHSEGGKRFHLSGGDGGVPADSKSMEPTGTRRRL</sequence>
<accession>A0ABR1H8R6</accession>
<dbReference type="EMBL" id="JAZAVJ010000059">
    <property type="protein sequence ID" value="KAK7417288.1"/>
    <property type="molecule type" value="Genomic_DNA"/>
</dbReference>
<keyword evidence="3" id="KW-1185">Reference proteome</keyword>
<protein>
    <recommendedName>
        <fullName evidence="4">HNH nuclease domain-containing protein</fullName>
    </recommendedName>
</protein>
<feature type="region of interest" description="Disordered" evidence="1">
    <location>
        <begin position="81"/>
        <end position="120"/>
    </location>
</feature>
<dbReference type="Proteomes" id="UP001498476">
    <property type="component" value="Unassembled WGS sequence"/>
</dbReference>
<feature type="region of interest" description="Disordered" evidence="1">
    <location>
        <begin position="367"/>
        <end position="392"/>
    </location>
</feature>
<comment type="caution">
    <text evidence="2">The sequence shown here is derived from an EMBL/GenBank/DDBJ whole genome shotgun (WGS) entry which is preliminary data.</text>
</comment>
<feature type="compositionally biased region" description="Low complexity" evidence="1">
    <location>
        <begin position="91"/>
        <end position="106"/>
    </location>
</feature>
<reference evidence="2 3" key="1">
    <citation type="journal article" date="2025" name="Microbiol. Resour. Announc.">
        <title>Draft genome sequences for Neonectria magnoliae and Neonectria punicea, canker pathogens of Liriodendron tulipifera and Acer saccharum in West Virginia.</title>
        <authorList>
            <person name="Petronek H.M."/>
            <person name="Kasson M.T."/>
            <person name="Metheny A.M."/>
            <person name="Stauder C.M."/>
            <person name="Lovett B."/>
            <person name="Lynch S.C."/>
            <person name="Garnas J.R."/>
            <person name="Kasson L.R."/>
            <person name="Stajich J.E."/>
        </authorList>
    </citation>
    <scope>NUCLEOTIDE SEQUENCE [LARGE SCALE GENOMIC DNA]</scope>
    <source>
        <strain evidence="2 3">NRRL 64653</strain>
    </source>
</reference>
<name>A0ABR1H8R6_9HYPO</name>